<dbReference type="EMBL" id="LAZR01051879">
    <property type="protein sequence ID" value="KKK84208.1"/>
    <property type="molecule type" value="Genomic_DNA"/>
</dbReference>
<dbReference type="Gene3D" id="2.60.120.40">
    <property type="match status" value="1"/>
</dbReference>
<evidence type="ECO:0000313" key="1">
    <source>
        <dbReference type="EMBL" id="KKK84208.1"/>
    </source>
</evidence>
<proteinExistence type="predicted"/>
<feature type="non-terminal residue" evidence="1">
    <location>
        <position position="1"/>
    </location>
</feature>
<gene>
    <name evidence="1" type="ORF">LCGC14_2785660</name>
</gene>
<reference evidence="1" key="1">
    <citation type="journal article" date="2015" name="Nature">
        <title>Complex archaea that bridge the gap between prokaryotes and eukaryotes.</title>
        <authorList>
            <person name="Spang A."/>
            <person name="Saw J.H."/>
            <person name="Jorgensen S.L."/>
            <person name="Zaremba-Niedzwiedzka K."/>
            <person name="Martijn J."/>
            <person name="Lind A.E."/>
            <person name="van Eijk R."/>
            <person name="Schleper C."/>
            <person name="Guy L."/>
            <person name="Ettema T.J."/>
        </authorList>
    </citation>
    <scope>NUCLEOTIDE SEQUENCE</scope>
</reference>
<comment type="caution">
    <text evidence="1">The sequence shown here is derived from an EMBL/GenBank/DDBJ whole genome shotgun (WGS) entry which is preliminary data.</text>
</comment>
<protein>
    <recommendedName>
        <fullName evidence="2">C1q domain-containing protein</fullName>
    </recommendedName>
</protein>
<dbReference type="SUPFAM" id="SSF49842">
    <property type="entry name" value="TNF-like"/>
    <property type="match status" value="1"/>
</dbReference>
<name>A0A0F8YS02_9ZZZZ</name>
<evidence type="ECO:0008006" key="2">
    <source>
        <dbReference type="Google" id="ProtNLM"/>
    </source>
</evidence>
<organism evidence="1">
    <name type="scientific">marine sediment metagenome</name>
    <dbReference type="NCBI Taxonomy" id="412755"/>
    <lineage>
        <taxon>unclassified sequences</taxon>
        <taxon>metagenomes</taxon>
        <taxon>ecological metagenomes</taxon>
    </lineage>
</organism>
<dbReference type="AlphaFoldDB" id="A0A0F8YS02"/>
<sequence length="208" mass="22255">TLPTIDILLGNTFEIHNLAAAQKITMESSDGDDIATFQDGGMTLMALQNTPTDRTHWRILKVVGGASPTFSVHRSSNQTISTTAATKIEWNAEDVDNNSNFDIATNHRFTPTVPGNYLFVIIVRWGSVTTAEAISMLLQKNGVGIYTSSGAADDAANPGNPGSHISIIVDMNGTTDYVEVQSDSTVDSSYDILGSSNRVSNFSGLRVP</sequence>
<accession>A0A0F8YS02</accession>
<dbReference type="InterPro" id="IPR008983">
    <property type="entry name" value="Tumour_necrosis_fac-like_dom"/>
</dbReference>